<dbReference type="EMBL" id="CAJNOH010000002">
    <property type="protein sequence ID" value="CAF0725845.1"/>
    <property type="molecule type" value="Genomic_DNA"/>
</dbReference>
<dbReference type="AlphaFoldDB" id="A0A813MLU1"/>
<comment type="caution">
    <text evidence="2">The sequence shown here is derived from an EMBL/GenBank/DDBJ whole genome shotgun (WGS) entry which is preliminary data.</text>
</comment>
<proteinExistence type="predicted"/>
<name>A0A813MLU1_9BILA</name>
<dbReference type="EMBL" id="CAJNOL010000016">
    <property type="protein sequence ID" value="CAF0746477.1"/>
    <property type="molecule type" value="Genomic_DNA"/>
</dbReference>
<feature type="signal peptide" evidence="1">
    <location>
        <begin position="1"/>
        <end position="19"/>
    </location>
</feature>
<sequence length="133" mass="15779">MQSYLLILILLIIIYSTDAWIRVRNKGGYIARFYVDYHLPNLPKQIFVSGFQMPIKLFEQTLSSGNYPVGKTRVIGVPRNALTARVRVERFIFYPFFGWYWKEIFRQEVDPQDKVCYDIWGTTVHPFWTSITC</sequence>
<dbReference type="InterPro" id="IPR036359">
    <property type="entry name" value="Thiol_cytolysin_sf"/>
</dbReference>
<keyword evidence="5" id="KW-1185">Reference proteome</keyword>
<dbReference type="Proteomes" id="UP000663854">
    <property type="component" value="Unassembled WGS sequence"/>
</dbReference>
<dbReference type="Gene3D" id="2.60.40.1430">
    <property type="entry name" value="Perfringolysin, domain 4"/>
    <property type="match status" value="1"/>
</dbReference>
<dbReference type="GO" id="GO:0015485">
    <property type="term" value="F:cholesterol binding"/>
    <property type="evidence" value="ECO:0007669"/>
    <property type="project" value="InterPro"/>
</dbReference>
<accession>A0A813MLU1</accession>
<organism evidence="2 4">
    <name type="scientific">Rotaria sordida</name>
    <dbReference type="NCBI Taxonomy" id="392033"/>
    <lineage>
        <taxon>Eukaryota</taxon>
        <taxon>Metazoa</taxon>
        <taxon>Spiralia</taxon>
        <taxon>Gnathifera</taxon>
        <taxon>Rotifera</taxon>
        <taxon>Eurotatoria</taxon>
        <taxon>Bdelloidea</taxon>
        <taxon>Philodinida</taxon>
        <taxon>Philodinidae</taxon>
        <taxon>Rotaria</taxon>
    </lineage>
</organism>
<evidence type="ECO:0000313" key="4">
    <source>
        <dbReference type="Proteomes" id="UP000663854"/>
    </source>
</evidence>
<evidence type="ECO:0000256" key="1">
    <source>
        <dbReference type="SAM" id="SignalP"/>
    </source>
</evidence>
<dbReference type="InterPro" id="IPR038700">
    <property type="entry name" value="Thiol_cytolys_C_sf"/>
</dbReference>
<gene>
    <name evidence="3" type="ORF">JXQ802_LOCUS1431</name>
    <name evidence="2" type="ORF">PYM288_LOCUS571</name>
</gene>
<feature type="chain" id="PRO_5036222362" evidence="1">
    <location>
        <begin position="20"/>
        <end position="133"/>
    </location>
</feature>
<reference evidence="2" key="1">
    <citation type="submission" date="2021-02" db="EMBL/GenBank/DDBJ databases">
        <authorList>
            <person name="Nowell W R."/>
        </authorList>
    </citation>
    <scope>NUCLEOTIDE SEQUENCE</scope>
</reference>
<keyword evidence="1" id="KW-0732">Signal</keyword>
<evidence type="ECO:0000313" key="3">
    <source>
        <dbReference type="EMBL" id="CAF0746477.1"/>
    </source>
</evidence>
<dbReference type="Proteomes" id="UP000663870">
    <property type="component" value="Unassembled WGS sequence"/>
</dbReference>
<evidence type="ECO:0000313" key="2">
    <source>
        <dbReference type="EMBL" id="CAF0725845.1"/>
    </source>
</evidence>
<dbReference type="SUPFAM" id="SSF56978">
    <property type="entry name" value="Perfringolysin"/>
    <property type="match status" value="1"/>
</dbReference>
<protein>
    <submittedName>
        <fullName evidence="2">Uncharacterized protein</fullName>
    </submittedName>
</protein>
<evidence type="ECO:0000313" key="5">
    <source>
        <dbReference type="Proteomes" id="UP000663870"/>
    </source>
</evidence>